<reference evidence="2" key="1">
    <citation type="journal article" date="2014" name="Int. J. Syst. Evol. Microbiol.">
        <title>Complete genome sequence of Corynebacterium casei LMG S-19264T (=DSM 44701T), isolated from a smear-ripened cheese.</title>
        <authorList>
            <consortium name="US DOE Joint Genome Institute (JGI-PGF)"/>
            <person name="Walter F."/>
            <person name="Albersmeier A."/>
            <person name="Kalinowski J."/>
            <person name="Ruckert C."/>
        </authorList>
    </citation>
    <scope>NUCLEOTIDE SEQUENCE</scope>
    <source>
        <strain evidence="2">KCTC 32255</strain>
    </source>
</reference>
<dbReference type="EMBL" id="BMZA01000005">
    <property type="protein sequence ID" value="GGZ03097.1"/>
    <property type="molecule type" value="Genomic_DNA"/>
</dbReference>
<keyword evidence="2" id="KW-0378">Hydrolase</keyword>
<reference evidence="2" key="2">
    <citation type="submission" date="2020-09" db="EMBL/GenBank/DDBJ databases">
        <authorList>
            <person name="Sun Q."/>
            <person name="Kim S."/>
        </authorList>
    </citation>
    <scope>NUCLEOTIDE SEQUENCE</scope>
    <source>
        <strain evidence="2">KCTC 32255</strain>
    </source>
</reference>
<dbReference type="AlphaFoldDB" id="A0A918PEE2"/>
<sequence length="290" mass="30396">MCDDLTPQHIDTLLARRGLTRRSFAALGTAGMLAGCGSMRAAAGDAALAERSVSISTADGVCDGFLVHPAEGAHPGVLMWPDIAGLREVKRIMARALAAQGYAVLVINPYYRSAPAPVFNSISEVFAAGGMDKVKPMRALLTPAAITRDAAAFTAFLDGNAAVDRKRKLGTYGFCMGGPFTVRTAAAAPERVGAAASFHGGGLVGAEPDSPVRLLERTKASYLFAIARDDDAKQPADKDALRTAADAAHRPAEIEVYPADHGWCVADAPAWDPVAADKAFERMLALFANL</sequence>
<dbReference type="InterPro" id="IPR051049">
    <property type="entry name" value="Dienelactone_hydrolase-like"/>
</dbReference>
<dbReference type="Gene3D" id="3.40.50.1820">
    <property type="entry name" value="alpha/beta hydrolase"/>
    <property type="match status" value="1"/>
</dbReference>
<evidence type="ECO:0000259" key="1">
    <source>
        <dbReference type="Pfam" id="PF01738"/>
    </source>
</evidence>
<accession>A0A918PEE2</accession>
<feature type="domain" description="Dienelactone hydrolase" evidence="1">
    <location>
        <begin position="63"/>
        <end position="289"/>
    </location>
</feature>
<gene>
    <name evidence="2" type="ORF">GCM10011614_17500</name>
</gene>
<organism evidence="2 3">
    <name type="scientific">Novosphingobium colocasiae</name>
    <dbReference type="NCBI Taxonomy" id="1256513"/>
    <lineage>
        <taxon>Bacteria</taxon>
        <taxon>Pseudomonadati</taxon>
        <taxon>Pseudomonadota</taxon>
        <taxon>Alphaproteobacteria</taxon>
        <taxon>Sphingomonadales</taxon>
        <taxon>Sphingomonadaceae</taxon>
        <taxon>Novosphingobium</taxon>
    </lineage>
</organism>
<dbReference type="PANTHER" id="PTHR46623:SF10">
    <property type="entry name" value="CARBOXYMETHYLENEBUTENOLIDASE HOMOLOG"/>
    <property type="match status" value="1"/>
</dbReference>
<comment type="caution">
    <text evidence="2">The sequence shown here is derived from an EMBL/GenBank/DDBJ whole genome shotgun (WGS) entry which is preliminary data.</text>
</comment>
<dbReference type="Proteomes" id="UP000648075">
    <property type="component" value="Unassembled WGS sequence"/>
</dbReference>
<name>A0A918PEE2_9SPHN</name>
<evidence type="ECO:0000313" key="3">
    <source>
        <dbReference type="Proteomes" id="UP000648075"/>
    </source>
</evidence>
<keyword evidence="3" id="KW-1185">Reference proteome</keyword>
<dbReference type="InterPro" id="IPR002925">
    <property type="entry name" value="Dienelactn_hydro"/>
</dbReference>
<protein>
    <submittedName>
        <fullName evidence="2">Hydrolase</fullName>
    </submittedName>
</protein>
<dbReference type="GO" id="GO:0016787">
    <property type="term" value="F:hydrolase activity"/>
    <property type="evidence" value="ECO:0007669"/>
    <property type="project" value="UniProtKB-KW"/>
</dbReference>
<dbReference type="Pfam" id="PF01738">
    <property type="entry name" value="DLH"/>
    <property type="match status" value="1"/>
</dbReference>
<dbReference type="PANTHER" id="PTHR46623">
    <property type="entry name" value="CARBOXYMETHYLENEBUTENOLIDASE-RELATED"/>
    <property type="match status" value="1"/>
</dbReference>
<dbReference type="SUPFAM" id="SSF53474">
    <property type="entry name" value="alpha/beta-Hydrolases"/>
    <property type="match status" value="1"/>
</dbReference>
<dbReference type="InterPro" id="IPR029058">
    <property type="entry name" value="AB_hydrolase_fold"/>
</dbReference>
<dbReference type="RefSeq" id="WP_189620816.1">
    <property type="nucleotide sequence ID" value="NZ_BMZA01000005.1"/>
</dbReference>
<evidence type="ECO:0000313" key="2">
    <source>
        <dbReference type="EMBL" id="GGZ03097.1"/>
    </source>
</evidence>
<proteinExistence type="predicted"/>